<evidence type="ECO:0000313" key="5">
    <source>
        <dbReference type="EMBL" id="TWD77091.1"/>
    </source>
</evidence>
<dbReference type="InterPro" id="IPR009057">
    <property type="entry name" value="Homeodomain-like_sf"/>
</dbReference>
<dbReference type="GO" id="GO:0003700">
    <property type="term" value="F:DNA-binding transcription factor activity"/>
    <property type="evidence" value="ECO:0007669"/>
    <property type="project" value="InterPro"/>
</dbReference>
<evidence type="ECO:0000259" key="4">
    <source>
        <dbReference type="PROSITE" id="PS01124"/>
    </source>
</evidence>
<keyword evidence="2" id="KW-0238">DNA-binding</keyword>
<dbReference type="InterPro" id="IPR003313">
    <property type="entry name" value="AraC-bd"/>
</dbReference>
<proteinExistence type="predicted"/>
<dbReference type="RefSeq" id="WP_145746319.1">
    <property type="nucleotide sequence ID" value="NZ_VIVL01000010.1"/>
</dbReference>
<evidence type="ECO:0000256" key="2">
    <source>
        <dbReference type="ARBA" id="ARBA00023125"/>
    </source>
</evidence>
<gene>
    <name evidence="5" type="ORF">FB547_11053</name>
</gene>
<dbReference type="EMBL" id="VIVL01000010">
    <property type="protein sequence ID" value="TWD77091.1"/>
    <property type="molecule type" value="Genomic_DNA"/>
</dbReference>
<dbReference type="PANTHER" id="PTHR46796:SF2">
    <property type="entry name" value="TRANSCRIPTIONAL REGULATORY PROTEIN"/>
    <property type="match status" value="1"/>
</dbReference>
<dbReference type="Gene3D" id="1.10.10.60">
    <property type="entry name" value="Homeodomain-like"/>
    <property type="match status" value="1"/>
</dbReference>
<dbReference type="Pfam" id="PF02311">
    <property type="entry name" value="AraC_binding"/>
    <property type="match status" value="1"/>
</dbReference>
<evidence type="ECO:0000313" key="6">
    <source>
        <dbReference type="Proteomes" id="UP000319722"/>
    </source>
</evidence>
<protein>
    <submittedName>
        <fullName evidence="5">AraC family transcriptional regulator</fullName>
    </submittedName>
</protein>
<evidence type="ECO:0000256" key="3">
    <source>
        <dbReference type="ARBA" id="ARBA00023163"/>
    </source>
</evidence>
<name>A0A561BDX3_9BURK</name>
<dbReference type="SMART" id="SM00342">
    <property type="entry name" value="HTH_ARAC"/>
    <property type="match status" value="1"/>
</dbReference>
<dbReference type="GO" id="GO:0043565">
    <property type="term" value="F:sequence-specific DNA binding"/>
    <property type="evidence" value="ECO:0007669"/>
    <property type="project" value="InterPro"/>
</dbReference>
<dbReference type="SUPFAM" id="SSF46689">
    <property type="entry name" value="Homeodomain-like"/>
    <property type="match status" value="2"/>
</dbReference>
<dbReference type="InterPro" id="IPR050204">
    <property type="entry name" value="AraC_XylS_family_regulators"/>
</dbReference>
<dbReference type="PROSITE" id="PS01124">
    <property type="entry name" value="HTH_ARAC_FAMILY_2"/>
    <property type="match status" value="1"/>
</dbReference>
<dbReference type="Pfam" id="PF12833">
    <property type="entry name" value="HTH_18"/>
    <property type="match status" value="1"/>
</dbReference>
<dbReference type="SUPFAM" id="SSF51215">
    <property type="entry name" value="Regulatory protein AraC"/>
    <property type="match status" value="1"/>
</dbReference>
<dbReference type="OrthoDB" id="3631840at2"/>
<dbReference type="Proteomes" id="UP000319722">
    <property type="component" value="Unassembled WGS sequence"/>
</dbReference>
<sequence length="286" mass="31262">MKNPHHDCRVFGSPWEGVHGTRISSQRRYGRHWHATFGIGIIDEGAQRSASGCGEVEAHAGHLIATNPGEVHDGRPLGGPFRRWRMLYLEPAALRWAVDAPATGTANDGDMALIRPVISDDRLRRTLGDLLRLLEARAAAPKQAQADALRCEELLVQTCTMLASRHGAQRLPVRAPSAGISRAREMLADCLAQPPSLGQLAASSGLSKYQLLRRFREVHGVTPFAWLLQQRAEVARGLIRRGAALADAAMAAGFADQSHMTRAFALHFGFTPGAWQRAWTPPARLQ</sequence>
<evidence type="ECO:0000256" key="1">
    <source>
        <dbReference type="ARBA" id="ARBA00023015"/>
    </source>
</evidence>
<dbReference type="PANTHER" id="PTHR46796">
    <property type="entry name" value="HTH-TYPE TRANSCRIPTIONAL ACTIVATOR RHAS-RELATED"/>
    <property type="match status" value="1"/>
</dbReference>
<keyword evidence="3" id="KW-0804">Transcription</keyword>
<feature type="domain" description="HTH araC/xylS-type" evidence="4">
    <location>
        <begin position="181"/>
        <end position="278"/>
    </location>
</feature>
<accession>A0A561BDX3</accession>
<reference evidence="5 6" key="1">
    <citation type="submission" date="2019-06" db="EMBL/GenBank/DDBJ databases">
        <title>Sorghum-associated microbial communities from plants grown in Nebraska, USA.</title>
        <authorList>
            <person name="Schachtman D."/>
        </authorList>
    </citation>
    <scope>NUCLEOTIDE SEQUENCE [LARGE SCALE GENOMIC DNA]</scope>
    <source>
        <strain evidence="5 6">T529</strain>
    </source>
</reference>
<comment type="caution">
    <text evidence="5">The sequence shown here is derived from an EMBL/GenBank/DDBJ whole genome shotgun (WGS) entry which is preliminary data.</text>
</comment>
<dbReference type="InterPro" id="IPR037923">
    <property type="entry name" value="HTH-like"/>
</dbReference>
<dbReference type="AlphaFoldDB" id="A0A561BDX3"/>
<keyword evidence="1" id="KW-0805">Transcription regulation</keyword>
<organism evidence="5 6">
    <name type="scientific">Variovorax beijingensis</name>
    <dbReference type="NCBI Taxonomy" id="2496117"/>
    <lineage>
        <taxon>Bacteria</taxon>
        <taxon>Pseudomonadati</taxon>
        <taxon>Pseudomonadota</taxon>
        <taxon>Betaproteobacteria</taxon>
        <taxon>Burkholderiales</taxon>
        <taxon>Comamonadaceae</taxon>
        <taxon>Variovorax</taxon>
    </lineage>
</organism>
<dbReference type="InterPro" id="IPR018060">
    <property type="entry name" value="HTH_AraC"/>
</dbReference>